<keyword evidence="3" id="KW-1185">Reference proteome</keyword>
<name>A0ABQ0LRD6_MYCCL</name>
<evidence type="ECO:0000313" key="2">
    <source>
        <dbReference type="EMBL" id="GAT53562.1"/>
    </source>
</evidence>
<feature type="compositionally biased region" description="Acidic residues" evidence="1">
    <location>
        <begin position="363"/>
        <end position="373"/>
    </location>
</feature>
<feature type="compositionally biased region" description="Low complexity" evidence="1">
    <location>
        <begin position="114"/>
        <end position="124"/>
    </location>
</feature>
<protein>
    <submittedName>
        <fullName evidence="2">Uncharacterized protein</fullName>
    </submittedName>
</protein>
<dbReference type="Proteomes" id="UP000815677">
    <property type="component" value="Unassembled WGS sequence"/>
</dbReference>
<evidence type="ECO:0000256" key="1">
    <source>
        <dbReference type="SAM" id="MobiDB-lite"/>
    </source>
</evidence>
<feature type="compositionally biased region" description="Low complexity" evidence="1">
    <location>
        <begin position="22"/>
        <end position="49"/>
    </location>
</feature>
<feature type="region of interest" description="Disordered" evidence="1">
    <location>
        <begin position="1"/>
        <end position="131"/>
    </location>
</feature>
<sequence>MPPKVPSRICACRPSDAPQTSKKAAAAKPRASTGSRASASAKTDASTAKPTRASEPAKKKARVSDAGTENGVDTPTSTRSGDKDSEDTESTTTTTKSAASETTASSGSKRKRSATVSASASTATQPDAAPNTNIFLGGNFDLYNMELPFLQKALKPSSSSALNYTALRTLIREKQTKSDKTAKIVLSLPSSGGNGYGRLCAAGIKDPMEEMPFDIGLASVRRVDNISFTSTQKAALFPKDTAAATATSPSGPGLEGSIVLVDQGCGISSFTGTFKLCTVPLAGTGTGDDAVYVGAATIDAKYSSMYSRRGHGSGFKVTFGFWAVRALGDDKDKKKLKVDGLEWLANKEGGASGSARAGHAGYDDDEEEEEGYDSDPFGFFDDEQSDDDHAHVAYWGTRTRMF</sequence>
<evidence type="ECO:0000313" key="3">
    <source>
        <dbReference type="Proteomes" id="UP000815677"/>
    </source>
</evidence>
<accession>A0ABQ0LRD6</accession>
<organism evidence="2 3">
    <name type="scientific">Mycena chlorophos</name>
    <name type="common">Agaric fungus</name>
    <name type="synonym">Agaricus chlorophos</name>
    <dbReference type="NCBI Taxonomy" id="658473"/>
    <lineage>
        <taxon>Eukaryota</taxon>
        <taxon>Fungi</taxon>
        <taxon>Dikarya</taxon>
        <taxon>Basidiomycota</taxon>
        <taxon>Agaricomycotina</taxon>
        <taxon>Agaricomycetes</taxon>
        <taxon>Agaricomycetidae</taxon>
        <taxon>Agaricales</taxon>
        <taxon>Marasmiineae</taxon>
        <taxon>Mycenaceae</taxon>
        <taxon>Mycena</taxon>
    </lineage>
</organism>
<dbReference type="EMBL" id="DF848408">
    <property type="protein sequence ID" value="GAT53562.1"/>
    <property type="molecule type" value="Genomic_DNA"/>
</dbReference>
<feature type="compositionally biased region" description="Low complexity" evidence="1">
    <location>
        <begin position="90"/>
        <end position="107"/>
    </location>
</feature>
<reference evidence="2" key="1">
    <citation type="submission" date="2014-09" db="EMBL/GenBank/DDBJ databases">
        <title>Genome sequence of the luminous mushroom Mycena chlorophos for searching fungal bioluminescence genes.</title>
        <authorList>
            <person name="Tanaka Y."/>
            <person name="Kasuga D."/>
            <person name="Oba Y."/>
            <person name="Hase S."/>
            <person name="Sato K."/>
            <person name="Oba Y."/>
            <person name="Sakakibara Y."/>
        </authorList>
    </citation>
    <scope>NUCLEOTIDE SEQUENCE</scope>
</reference>
<feature type="region of interest" description="Disordered" evidence="1">
    <location>
        <begin position="350"/>
        <end position="385"/>
    </location>
</feature>
<gene>
    <name evidence="2" type="ORF">MCHLO_10506</name>
</gene>
<proteinExistence type="predicted"/>